<feature type="transmembrane region" description="Helical" evidence="7">
    <location>
        <begin position="254"/>
        <end position="275"/>
    </location>
</feature>
<name>A0A4Y4D3W5_KOCVA</name>
<feature type="transmembrane region" description="Helical" evidence="7">
    <location>
        <begin position="220"/>
        <end position="242"/>
    </location>
</feature>
<gene>
    <name evidence="8" type="ORF">KVA01_01120</name>
</gene>
<feature type="transmembrane region" description="Helical" evidence="7">
    <location>
        <begin position="193"/>
        <end position="214"/>
    </location>
</feature>
<keyword evidence="4 7" id="KW-1133">Transmembrane helix</keyword>
<evidence type="ECO:0000256" key="6">
    <source>
        <dbReference type="SAM" id="MobiDB-lite"/>
    </source>
</evidence>
<evidence type="ECO:0000256" key="7">
    <source>
        <dbReference type="SAM" id="Phobius"/>
    </source>
</evidence>
<evidence type="ECO:0000256" key="2">
    <source>
        <dbReference type="ARBA" id="ARBA00022475"/>
    </source>
</evidence>
<feature type="region of interest" description="Disordered" evidence="6">
    <location>
        <begin position="101"/>
        <end position="144"/>
    </location>
</feature>
<evidence type="ECO:0000313" key="9">
    <source>
        <dbReference type="Proteomes" id="UP000315730"/>
    </source>
</evidence>
<evidence type="ECO:0000256" key="1">
    <source>
        <dbReference type="ARBA" id="ARBA00004651"/>
    </source>
</evidence>
<dbReference type="STRING" id="1272.GCA_900014985_00082"/>
<dbReference type="InterPro" id="IPR001123">
    <property type="entry name" value="LeuE-type"/>
</dbReference>
<dbReference type="RefSeq" id="WP_141268508.1">
    <property type="nucleotide sequence ID" value="NZ_BJNW01000001.1"/>
</dbReference>
<keyword evidence="3 7" id="KW-0812">Transmembrane</keyword>
<dbReference type="PANTHER" id="PTHR30086">
    <property type="entry name" value="ARGININE EXPORTER PROTEIN ARGO"/>
    <property type="match status" value="1"/>
</dbReference>
<accession>A0A4Y4D3W5</accession>
<evidence type="ECO:0000313" key="8">
    <source>
        <dbReference type="EMBL" id="GEC97957.1"/>
    </source>
</evidence>
<evidence type="ECO:0000256" key="3">
    <source>
        <dbReference type="ARBA" id="ARBA00022692"/>
    </source>
</evidence>
<keyword evidence="2" id="KW-1003">Cell membrane</keyword>
<dbReference type="PANTHER" id="PTHR30086:SF17">
    <property type="entry name" value="LYSE FAMILY TRANSLOCATOR"/>
    <property type="match status" value="1"/>
</dbReference>
<comment type="subcellular location">
    <subcellularLocation>
        <location evidence="1">Cell membrane</location>
        <topology evidence="1">Multi-pass membrane protein</topology>
    </subcellularLocation>
</comment>
<feature type="transmembrane region" description="Helical" evidence="7">
    <location>
        <begin position="6"/>
        <end position="28"/>
    </location>
</feature>
<organism evidence="8 9">
    <name type="scientific">Kocuria varians</name>
    <name type="common">Micrococcus varians</name>
    <dbReference type="NCBI Taxonomy" id="1272"/>
    <lineage>
        <taxon>Bacteria</taxon>
        <taxon>Bacillati</taxon>
        <taxon>Actinomycetota</taxon>
        <taxon>Actinomycetes</taxon>
        <taxon>Micrococcales</taxon>
        <taxon>Micrococcaceae</taxon>
        <taxon>Kocuria</taxon>
    </lineage>
</organism>
<dbReference type="Pfam" id="PF01810">
    <property type="entry name" value="LysE"/>
    <property type="match status" value="1"/>
</dbReference>
<dbReference type="OrthoDB" id="3175972at2"/>
<protein>
    <submittedName>
        <fullName evidence="8">Threonine efflux protein</fullName>
    </submittedName>
</protein>
<dbReference type="EMBL" id="BJNW01000001">
    <property type="protein sequence ID" value="GEC97957.1"/>
    <property type="molecule type" value="Genomic_DNA"/>
</dbReference>
<dbReference type="Proteomes" id="UP000315730">
    <property type="component" value="Unassembled WGS sequence"/>
</dbReference>
<feature type="transmembrane region" description="Helical" evidence="7">
    <location>
        <begin position="40"/>
        <end position="64"/>
    </location>
</feature>
<proteinExistence type="predicted"/>
<dbReference type="GO" id="GO:0015171">
    <property type="term" value="F:amino acid transmembrane transporter activity"/>
    <property type="evidence" value="ECO:0007669"/>
    <property type="project" value="TreeGrafter"/>
</dbReference>
<evidence type="ECO:0000256" key="5">
    <source>
        <dbReference type="ARBA" id="ARBA00023136"/>
    </source>
</evidence>
<reference evidence="8 9" key="1">
    <citation type="submission" date="2019-06" db="EMBL/GenBank/DDBJ databases">
        <title>Whole genome shotgun sequence of Kocuria varians NBRC 15358.</title>
        <authorList>
            <person name="Hosoyama A."/>
            <person name="Uohara A."/>
            <person name="Ohji S."/>
            <person name="Ichikawa N."/>
        </authorList>
    </citation>
    <scope>NUCLEOTIDE SEQUENCE [LARGE SCALE GENOMIC DNA]</scope>
    <source>
        <strain evidence="8 9">NBRC 15358</strain>
    </source>
</reference>
<feature type="transmembrane region" description="Helical" evidence="7">
    <location>
        <begin position="70"/>
        <end position="88"/>
    </location>
</feature>
<dbReference type="AlphaFoldDB" id="A0A4Y4D3W5"/>
<dbReference type="GO" id="GO:0005886">
    <property type="term" value="C:plasma membrane"/>
    <property type="evidence" value="ECO:0007669"/>
    <property type="project" value="UniProtKB-SubCell"/>
</dbReference>
<sequence length="293" mass="30238">MSPGQYAALLGVWIAGIVIPGPDVFLILRNAFLSTRRNAMLTAVGIVVGNAVWITLSLLGVTVLISGNHVLKLLVQIAGALFLARMGYGSLRGGLATRAARPSSTGRAVGGTGVPGDDDAAQPVSAERPLSAEQPSLDEQPGLAGQPLAAEDAVLEHEIAEQSRSSGFLGAAGLTPWRALVQGAVTNLANAKALVFFVALFGSFVPADVSWAGALTALGLLIAVALVWFLFVAWVGSIPALAARLRDRTAEVEMVSGVVFLAVAAGLLVEAALAFRRCGFPLPRLTGTPVLRC</sequence>
<keyword evidence="9" id="KW-1185">Reference proteome</keyword>
<comment type="caution">
    <text evidence="8">The sequence shown here is derived from an EMBL/GenBank/DDBJ whole genome shotgun (WGS) entry which is preliminary data.</text>
</comment>
<evidence type="ECO:0000256" key="4">
    <source>
        <dbReference type="ARBA" id="ARBA00022989"/>
    </source>
</evidence>
<keyword evidence="5 7" id="KW-0472">Membrane</keyword>